<dbReference type="EMBL" id="LGUV01000253">
    <property type="protein sequence ID" value="KOG49449.1"/>
    <property type="molecule type" value="Genomic_DNA"/>
</dbReference>
<name>A0A0L8MGJ0_STRVG</name>
<comment type="caution">
    <text evidence="2">The sequence shown here is derived from an EMBL/GenBank/DDBJ whole genome shotgun (WGS) entry which is preliminary data.</text>
</comment>
<feature type="region of interest" description="Disordered" evidence="1">
    <location>
        <begin position="1"/>
        <end position="46"/>
    </location>
</feature>
<dbReference type="AlphaFoldDB" id="A0A0L8MGJ0"/>
<evidence type="ECO:0000256" key="1">
    <source>
        <dbReference type="SAM" id="MobiDB-lite"/>
    </source>
</evidence>
<evidence type="ECO:0000313" key="2">
    <source>
        <dbReference type="EMBL" id="KOG49449.1"/>
    </source>
</evidence>
<accession>A0A0L8MGJ0</accession>
<feature type="compositionally biased region" description="Basic residues" evidence="1">
    <location>
        <begin position="31"/>
        <end position="43"/>
    </location>
</feature>
<proteinExistence type="predicted"/>
<reference evidence="3" key="1">
    <citation type="submission" date="2015-07" db="EMBL/GenBank/DDBJ databases">
        <authorList>
            <consortium name="Consortium for Microbial Forensics and Genomics (microFORGE)"/>
            <person name="Knight B.M."/>
            <person name="Roberts D.P."/>
            <person name="Lin D."/>
            <person name="Hari K."/>
            <person name="Fletcher J."/>
            <person name="Melcher U."/>
            <person name="Blagden T."/>
            <person name="Winegar R.A."/>
        </authorList>
    </citation>
    <scope>NUCLEOTIDE SEQUENCE [LARGE SCALE GENOMIC DNA]</scope>
    <source>
        <strain evidence="3">NRRL B-1447</strain>
    </source>
</reference>
<evidence type="ECO:0008006" key="4">
    <source>
        <dbReference type="Google" id="ProtNLM"/>
    </source>
</evidence>
<gene>
    <name evidence="2" type="ORF">ADK75_19445</name>
</gene>
<dbReference type="SUPFAM" id="SSF52777">
    <property type="entry name" value="CoA-dependent acyltransferases"/>
    <property type="match status" value="1"/>
</dbReference>
<organism evidence="2 3">
    <name type="scientific">Streptomyces virginiae</name>
    <name type="common">Streptomyces cinnamonensis</name>
    <dbReference type="NCBI Taxonomy" id="1961"/>
    <lineage>
        <taxon>Bacteria</taxon>
        <taxon>Bacillati</taxon>
        <taxon>Actinomycetota</taxon>
        <taxon>Actinomycetes</taxon>
        <taxon>Kitasatosporales</taxon>
        <taxon>Streptomycetaceae</taxon>
        <taxon>Streptomyces</taxon>
    </lineage>
</organism>
<sequence>MGAPPGPPRAPGGPPAPPAPPRPDRQPTAGPRRRGHGRTRGRLTPHDALRLRHWAADRGATESTALHTVWALQLHRANPPAPAVAFAAAVSGRGIAPPGADRLPGP</sequence>
<feature type="compositionally biased region" description="Pro residues" evidence="1">
    <location>
        <begin position="1"/>
        <end position="21"/>
    </location>
</feature>
<feature type="non-terminal residue" evidence="2">
    <location>
        <position position="106"/>
    </location>
</feature>
<dbReference type="Gene3D" id="3.30.559.30">
    <property type="entry name" value="Nonribosomal peptide synthetase, condensation domain"/>
    <property type="match status" value="1"/>
</dbReference>
<protein>
    <recommendedName>
        <fullName evidence="4">Condensation domain-containing protein</fullName>
    </recommendedName>
</protein>
<dbReference type="Proteomes" id="UP000037084">
    <property type="component" value="Unassembled WGS sequence"/>
</dbReference>
<evidence type="ECO:0000313" key="3">
    <source>
        <dbReference type="Proteomes" id="UP000037084"/>
    </source>
</evidence>